<reference evidence="2" key="1">
    <citation type="journal article" date="2020" name="Cell">
        <title>Large-Scale Comparative Analyses of Tick Genomes Elucidate Their Genetic Diversity and Vector Capacities.</title>
        <authorList>
            <consortium name="Tick Genome and Microbiome Consortium (TIGMIC)"/>
            <person name="Jia N."/>
            <person name="Wang J."/>
            <person name="Shi W."/>
            <person name="Du L."/>
            <person name="Sun Y."/>
            <person name="Zhan W."/>
            <person name="Jiang J.F."/>
            <person name="Wang Q."/>
            <person name="Zhang B."/>
            <person name="Ji P."/>
            <person name="Bell-Sakyi L."/>
            <person name="Cui X.M."/>
            <person name="Yuan T.T."/>
            <person name="Jiang B.G."/>
            <person name="Yang W.F."/>
            <person name="Lam T.T."/>
            <person name="Chang Q.C."/>
            <person name="Ding S.J."/>
            <person name="Wang X.J."/>
            <person name="Zhu J.G."/>
            <person name="Ruan X.D."/>
            <person name="Zhao L."/>
            <person name="Wei J.T."/>
            <person name="Ye R.Z."/>
            <person name="Que T.C."/>
            <person name="Du C.H."/>
            <person name="Zhou Y.H."/>
            <person name="Cheng J.X."/>
            <person name="Dai P.F."/>
            <person name="Guo W.B."/>
            <person name="Han X.H."/>
            <person name="Huang E.J."/>
            <person name="Li L.F."/>
            <person name="Wei W."/>
            <person name="Gao Y.C."/>
            <person name="Liu J.Z."/>
            <person name="Shao H.Z."/>
            <person name="Wang X."/>
            <person name="Wang C.C."/>
            <person name="Yang T.C."/>
            <person name="Huo Q.B."/>
            <person name="Li W."/>
            <person name="Chen H.Y."/>
            <person name="Chen S.E."/>
            <person name="Zhou L.G."/>
            <person name="Ni X.B."/>
            <person name="Tian J.H."/>
            <person name="Sheng Y."/>
            <person name="Liu T."/>
            <person name="Pan Y.S."/>
            <person name="Xia L.Y."/>
            <person name="Li J."/>
            <person name="Zhao F."/>
            <person name="Cao W.C."/>
        </authorList>
    </citation>
    <scope>NUCLEOTIDE SEQUENCE</scope>
    <source>
        <strain evidence="2">Rsan-2018</strain>
    </source>
</reference>
<dbReference type="EMBL" id="JABSTV010000517">
    <property type="protein sequence ID" value="KAH7986263.1"/>
    <property type="molecule type" value="Genomic_DNA"/>
</dbReference>
<evidence type="ECO:0000313" key="3">
    <source>
        <dbReference type="Proteomes" id="UP000821837"/>
    </source>
</evidence>
<sequence length="109" mass="11843">MGGEATAGGRAVTASVSWRAGGRTRDPAFFSFLIECKLRSKHGGAPKAPDIRGEDEEASAAEQPPTGHIDDFDRLAQQVPDVEATAATTDQELPLLRRSKRIRKPIQRF</sequence>
<name>A0A9D4YRP0_RHISA</name>
<dbReference type="AlphaFoldDB" id="A0A9D4YRP0"/>
<reference evidence="2" key="2">
    <citation type="submission" date="2021-09" db="EMBL/GenBank/DDBJ databases">
        <authorList>
            <person name="Jia N."/>
            <person name="Wang J."/>
            <person name="Shi W."/>
            <person name="Du L."/>
            <person name="Sun Y."/>
            <person name="Zhan W."/>
            <person name="Jiang J."/>
            <person name="Wang Q."/>
            <person name="Zhang B."/>
            <person name="Ji P."/>
            <person name="Sakyi L.B."/>
            <person name="Cui X."/>
            <person name="Yuan T."/>
            <person name="Jiang B."/>
            <person name="Yang W."/>
            <person name="Lam T.T.-Y."/>
            <person name="Chang Q."/>
            <person name="Ding S."/>
            <person name="Wang X."/>
            <person name="Zhu J."/>
            <person name="Ruan X."/>
            <person name="Zhao L."/>
            <person name="Wei J."/>
            <person name="Que T."/>
            <person name="Du C."/>
            <person name="Cheng J."/>
            <person name="Dai P."/>
            <person name="Han X."/>
            <person name="Huang E."/>
            <person name="Gao Y."/>
            <person name="Liu J."/>
            <person name="Shao H."/>
            <person name="Ye R."/>
            <person name="Li L."/>
            <person name="Wei W."/>
            <person name="Wang X."/>
            <person name="Wang C."/>
            <person name="Huo Q."/>
            <person name="Li W."/>
            <person name="Guo W."/>
            <person name="Chen H."/>
            <person name="Chen S."/>
            <person name="Zhou L."/>
            <person name="Zhou L."/>
            <person name="Ni X."/>
            <person name="Tian J."/>
            <person name="Zhou Y."/>
            <person name="Sheng Y."/>
            <person name="Liu T."/>
            <person name="Pan Y."/>
            <person name="Xia L."/>
            <person name="Li J."/>
            <person name="Zhao F."/>
            <person name="Cao W."/>
        </authorList>
    </citation>
    <scope>NUCLEOTIDE SEQUENCE</scope>
    <source>
        <strain evidence="2">Rsan-2018</strain>
        <tissue evidence="2">Larvae</tissue>
    </source>
</reference>
<dbReference type="Proteomes" id="UP000821837">
    <property type="component" value="Unassembled WGS sequence"/>
</dbReference>
<evidence type="ECO:0000256" key="1">
    <source>
        <dbReference type="SAM" id="MobiDB-lite"/>
    </source>
</evidence>
<comment type="caution">
    <text evidence="2">The sequence shown here is derived from an EMBL/GenBank/DDBJ whole genome shotgun (WGS) entry which is preliminary data.</text>
</comment>
<dbReference type="VEuPathDB" id="VectorBase:RSAN_045915"/>
<protein>
    <submittedName>
        <fullName evidence="2">Uncharacterized protein</fullName>
    </submittedName>
</protein>
<feature type="region of interest" description="Disordered" evidence="1">
    <location>
        <begin position="41"/>
        <end position="71"/>
    </location>
</feature>
<proteinExistence type="predicted"/>
<gene>
    <name evidence="2" type="ORF">HPB52_025094</name>
</gene>
<accession>A0A9D4YRP0</accession>
<keyword evidence="3" id="KW-1185">Reference proteome</keyword>
<evidence type="ECO:0000313" key="2">
    <source>
        <dbReference type="EMBL" id="KAH7986263.1"/>
    </source>
</evidence>
<organism evidence="2 3">
    <name type="scientific">Rhipicephalus sanguineus</name>
    <name type="common">Brown dog tick</name>
    <name type="synonym">Ixodes sanguineus</name>
    <dbReference type="NCBI Taxonomy" id="34632"/>
    <lineage>
        <taxon>Eukaryota</taxon>
        <taxon>Metazoa</taxon>
        <taxon>Ecdysozoa</taxon>
        <taxon>Arthropoda</taxon>
        <taxon>Chelicerata</taxon>
        <taxon>Arachnida</taxon>
        <taxon>Acari</taxon>
        <taxon>Parasitiformes</taxon>
        <taxon>Ixodida</taxon>
        <taxon>Ixodoidea</taxon>
        <taxon>Ixodidae</taxon>
        <taxon>Rhipicephalinae</taxon>
        <taxon>Rhipicephalus</taxon>
        <taxon>Rhipicephalus</taxon>
    </lineage>
</organism>